<reference evidence="6" key="2">
    <citation type="submission" date="2018-07" db="EMBL/GenBank/DDBJ databases">
        <authorList>
            <person name="Quirk P.G."/>
            <person name="Krulwich T.A."/>
        </authorList>
    </citation>
    <scope>NUCLEOTIDE SEQUENCE</scope>
</reference>
<evidence type="ECO:0000256" key="4">
    <source>
        <dbReference type="SAM" id="Phobius"/>
    </source>
</evidence>
<gene>
    <name evidence="5" type="primary">CSON014246</name>
</gene>
<name>A0A336KS93_CULSO</name>
<reference evidence="5" key="1">
    <citation type="submission" date="2018-04" db="EMBL/GenBank/DDBJ databases">
        <authorList>
            <person name="Go L.Y."/>
            <person name="Mitchell J.A."/>
        </authorList>
    </citation>
    <scope>NUCLEOTIDE SEQUENCE</scope>
    <source>
        <tissue evidence="5">Whole organism</tissue>
    </source>
</reference>
<feature type="compositionally biased region" description="Low complexity" evidence="3">
    <location>
        <begin position="461"/>
        <end position="488"/>
    </location>
</feature>
<feature type="region of interest" description="Disordered" evidence="3">
    <location>
        <begin position="549"/>
        <end position="576"/>
    </location>
</feature>
<protein>
    <submittedName>
        <fullName evidence="5">CSON014246 protein</fullName>
    </submittedName>
</protein>
<feature type="transmembrane region" description="Helical" evidence="4">
    <location>
        <begin position="318"/>
        <end position="342"/>
    </location>
</feature>
<dbReference type="VEuPathDB" id="VectorBase:CSON014246"/>
<dbReference type="EMBL" id="UFQS01000782">
    <property type="protein sequence ID" value="SSX06841.1"/>
    <property type="molecule type" value="Genomic_DNA"/>
</dbReference>
<feature type="coiled-coil region" evidence="2">
    <location>
        <begin position="245"/>
        <end position="276"/>
    </location>
</feature>
<accession>A0A336KS93</accession>
<organism evidence="5">
    <name type="scientific">Culicoides sonorensis</name>
    <name type="common">Biting midge</name>
    <dbReference type="NCBI Taxonomy" id="179676"/>
    <lineage>
        <taxon>Eukaryota</taxon>
        <taxon>Metazoa</taxon>
        <taxon>Ecdysozoa</taxon>
        <taxon>Arthropoda</taxon>
        <taxon>Hexapoda</taxon>
        <taxon>Insecta</taxon>
        <taxon>Pterygota</taxon>
        <taxon>Neoptera</taxon>
        <taxon>Endopterygota</taxon>
        <taxon>Diptera</taxon>
        <taxon>Nematocera</taxon>
        <taxon>Chironomoidea</taxon>
        <taxon>Ceratopogonidae</taxon>
        <taxon>Ceratopogoninae</taxon>
        <taxon>Culicoides</taxon>
        <taxon>Monoculicoides</taxon>
    </lineage>
</organism>
<feature type="compositionally biased region" description="Pro residues" evidence="3">
    <location>
        <begin position="509"/>
        <end position="520"/>
    </location>
</feature>
<dbReference type="PANTHER" id="PTHR18870:SF9">
    <property type="entry name" value="PROTEIN TAG-278-RELATED"/>
    <property type="match status" value="1"/>
</dbReference>
<dbReference type="AlphaFoldDB" id="A0A336KS93"/>
<evidence type="ECO:0000313" key="5">
    <source>
        <dbReference type="EMBL" id="SSX06841.1"/>
    </source>
</evidence>
<feature type="region of interest" description="Disordered" evidence="3">
    <location>
        <begin position="461"/>
        <end position="523"/>
    </location>
</feature>
<evidence type="ECO:0000256" key="1">
    <source>
        <dbReference type="ARBA" id="ARBA00023054"/>
    </source>
</evidence>
<keyword evidence="1 2" id="KW-0175">Coiled coil</keyword>
<dbReference type="EMBL" id="UFQT01000782">
    <property type="protein sequence ID" value="SSX27186.1"/>
    <property type="molecule type" value="Genomic_DNA"/>
</dbReference>
<evidence type="ECO:0000256" key="3">
    <source>
        <dbReference type="SAM" id="MobiDB-lite"/>
    </source>
</evidence>
<sequence length="606" mass="70753">MYLKLANIKSYEHELNQLRNLTNGQHETIAQYRQQIDDLKAELAGVTKKLEDEIYNCQEIKKRFELQLIEKEKEAINRIDIARGTIAMQWEDKLLDEMARLKMELEQIGLEEKQEALAKLRKETDEELTALTSTFTAKQEELEQEITSLKQMLEDKQKEYEELQAKSDTQMMETRLYLDRAERENQAILDKEIRKRESIIETMKKDHTQEVAQMEQKFNTRIERLQEEYQRDLSDQTELLKSRHKRELEDQWKQLVAEKEEALQSIESRHKKKIEEAENHISYTTSLLLSAQNEPTANLQSTIIMKGACPVIMFPSILMFYFTGSFPIALMCLLVTLAYVLYIKQLELITSHENALKELQEAHTSERSALEKRDSKNVQEIDTLHKKCRCLTKLFEEMRMRYERRDPRPEDLRQITELKSIVEAQDRDLRILTERFREIQIYQQHQQNMMHSHSLPPYAQVVAQQQQAQAQQQMPSQQGQSPQQQSQMIPPMRTKSKSRTPQKQLPNGTPLPPPPPPPPISTAMMQMFNATQNHMSPICEVIYEENEDNEQMNGHQNGNKERTPARMNGDTHIPPPVDQKAIVNDIINEVVASAHIQAHGLAESAF</sequence>
<evidence type="ECO:0000313" key="6">
    <source>
        <dbReference type="EMBL" id="SSX27186.1"/>
    </source>
</evidence>
<feature type="coiled-coil region" evidence="2">
    <location>
        <begin position="91"/>
        <end position="173"/>
    </location>
</feature>
<evidence type="ECO:0000256" key="2">
    <source>
        <dbReference type="SAM" id="Coils"/>
    </source>
</evidence>
<proteinExistence type="predicted"/>
<keyword evidence="4" id="KW-0812">Transmembrane</keyword>
<dbReference type="PANTHER" id="PTHR18870">
    <property type="entry name" value="PROTEIN TAG-278-RELATED"/>
    <property type="match status" value="1"/>
</dbReference>
<keyword evidence="4" id="KW-1133">Transmembrane helix</keyword>
<feature type="coiled-coil region" evidence="2">
    <location>
        <begin position="22"/>
        <end position="49"/>
    </location>
</feature>
<keyword evidence="4" id="KW-0472">Membrane</keyword>